<comment type="caution">
    <text evidence="2">The sequence shown here is derived from an EMBL/GenBank/DDBJ whole genome shotgun (WGS) entry which is preliminary data.</text>
</comment>
<dbReference type="OrthoDB" id="772697at2"/>
<reference evidence="2 3" key="1">
    <citation type="submission" date="2014-10" db="EMBL/GenBank/DDBJ databases">
        <title>Pedobacter Kyungheensis.</title>
        <authorList>
            <person name="Anderson B.M."/>
            <person name="Newman J.D."/>
        </authorList>
    </citation>
    <scope>NUCLEOTIDE SEQUENCE [LARGE SCALE GENOMIC DNA]</scope>
    <source>
        <strain evidence="2 3">KACC 16221</strain>
    </source>
</reference>
<evidence type="ECO:0000256" key="1">
    <source>
        <dbReference type="SAM" id="Phobius"/>
    </source>
</evidence>
<keyword evidence="3" id="KW-1185">Reference proteome</keyword>
<keyword evidence="1" id="KW-1133">Transmembrane helix</keyword>
<evidence type="ECO:0000313" key="2">
    <source>
        <dbReference type="EMBL" id="KIA90300.1"/>
    </source>
</evidence>
<gene>
    <name evidence="2" type="ORF">OC25_24570</name>
</gene>
<dbReference type="RefSeq" id="WP_039482344.1">
    <property type="nucleotide sequence ID" value="NZ_JSYN01000040.1"/>
</dbReference>
<dbReference type="EMBL" id="JSYN01000040">
    <property type="protein sequence ID" value="KIA90300.1"/>
    <property type="molecule type" value="Genomic_DNA"/>
</dbReference>
<dbReference type="AlphaFoldDB" id="A0A0C1D8U8"/>
<dbReference type="Proteomes" id="UP000031246">
    <property type="component" value="Unassembled WGS sequence"/>
</dbReference>
<feature type="transmembrane region" description="Helical" evidence="1">
    <location>
        <begin position="75"/>
        <end position="99"/>
    </location>
</feature>
<evidence type="ECO:0000313" key="3">
    <source>
        <dbReference type="Proteomes" id="UP000031246"/>
    </source>
</evidence>
<keyword evidence="1" id="KW-0812">Transmembrane</keyword>
<keyword evidence="1" id="KW-0472">Membrane</keyword>
<organism evidence="2 3">
    <name type="scientific">Pedobacter kyungheensis</name>
    <dbReference type="NCBI Taxonomy" id="1069985"/>
    <lineage>
        <taxon>Bacteria</taxon>
        <taxon>Pseudomonadati</taxon>
        <taxon>Bacteroidota</taxon>
        <taxon>Sphingobacteriia</taxon>
        <taxon>Sphingobacteriales</taxon>
        <taxon>Sphingobacteriaceae</taxon>
        <taxon>Pedobacter</taxon>
    </lineage>
</organism>
<accession>A0A0C1D8U8</accession>
<protein>
    <submittedName>
        <fullName evidence="2">Uncharacterized protein</fullName>
    </submittedName>
</protein>
<sequence length="101" mass="11536">MEEIKEPQMSYIGKKLAYYSALAGTIILIAYLISHVEFLIGLGLVYVLSAFVVNGIFLLALLLEVIYNTLYWRAYIVAIISMLLNIPLVILYLFILSYFHL</sequence>
<proteinExistence type="predicted"/>
<name>A0A0C1D8U8_9SPHI</name>
<feature type="transmembrane region" description="Helical" evidence="1">
    <location>
        <begin position="39"/>
        <end position="63"/>
    </location>
</feature>
<feature type="transmembrane region" description="Helical" evidence="1">
    <location>
        <begin position="16"/>
        <end position="33"/>
    </location>
</feature>